<comment type="subcellular location">
    <subcellularLocation>
        <location evidence="1">Membrane</location>
        <topology evidence="1">Multi-pass membrane protein</topology>
    </subcellularLocation>
</comment>
<dbReference type="PANTHER" id="PTHR43840:SF15">
    <property type="entry name" value="MITOCHONDRIAL METAL TRANSPORTER 1-RELATED"/>
    <property type="match status" value="1"/>
</dbReference>
<dbReference type="InterPro" id="IPR002524">
    <property type="entry name" value="Cation_efflux"/>
</dbReference>
<feature type="transmembrane region" description="Helical" evidence="7">
    <location>
        <begin position="47"/>
        <end position="68"/>
    </location>
</feature>
<feature type="domain" description="Cation efflux protein cytoplasmic" evidence="9">
    <location>
        <begin position="247"/>
        <end position="323"/>
    </location>
</feature>
<evidence type="ECO:0000256" key="5">
    <source>
        <dbReference type="ARBA" id="ARBA00022989"/>
    </source>
</evidence>
<sequence>MEFVSGTRVGKAKIKVSSIAAIMSDDHAHFHHTRSSDDDRSAVGRRITWTSVVVNIVLTAMQLVIGFIAHSQSLMADAMHTLADVVSDGFVLFAIRSGSKAADADHPYGHGRVETAASLMLGLVLFATGAGILLSAASRLQNLGNVPMVGVAAMWAAIVTLIGKELLFRYMLRAAQRLRSPMLVANAWHARADALSSLVVAAGVGGALAGFRFADALAAVVVGAMVIKSGLGFAWSAILELIDTSLSADEVDGIRASIRATPGVRGLHELRTRRMGHQSLVDAHIQVSPRISVSEGHHIAESARQRVLDHHPEVLDVMVHIDAENDFDPSLRGGKFPGREVLVGQLESMLGEDLAQFEKIVLHFLGQQVEAEVFLSVRMAHDLEYLGKLEARLAKCLPENEWFHSITLNHTIAPK</sequence>
<dbReference type="InterPro" id="IPR027470">
    <property type="entry name" value="Cation_efflux_CTD"/>
</dbReference>
<accession>A0A916J4S2</accession>
<evidence type="ECO:0000256" key="4">
    <source>
        <dbReference type="ARBA" id="ARBA00022692"/>
    </source>
</evidence>
<comment type="similarity">
    <text evidence="2">Belongs to the cation diffusion facilitator (CDF) transporter (TC 2.A.4) family.</text>
</comment>
<dbReference type="Gene3D" id="3.30.70.1350">
    <property type="entry name" value="Cation efflux protein, cytoplasmic domain"/>
    <property type="match status" value="1"/>
</dbReference>
<feature type="transmembrane region" description="Helical" evidence="7">
    <location>
        <begin position="149"/>
        <end position="172"/>
    </location>
</feature>
<dbReference type="Proteomes" id="UP000742786">
    <property type="component" value="Unassembled WGS sequence"/>
</dbReference>
<dbReference type="GO" id="GO:0008324">
    <property type="term" value="F:monoatomic cation transmembrane transporter activity"/>
    <property type="evidence" value="ECO:0007669"/>
    <property type="project" value="InterPro"/>
</dbReference>
<evidence type="ECO:0000259" key="9">
    <source>
        <dbReference type="Pfam" id="PF16916"/>
    </source>
</evidence>
<feature type="transmembrane region" description="Helical" evidence="7">
    <location>
        <begin position="217"/>
        <end position="238"/>
    </location>
</feature>
<evidence type="ECO:0000256" key="3">
    <source>
        <dbReference type="ARBA" id="ARBA00022448"/>
    </source>
</evidence>
<evidence type="ECO:0000256" key="6">
    <source>
        <dbReference type="ARBA" id="ARBA00023136"/>
    </source>
</evidence>
<feature type="domain" description="Cation efflux protein transmembrane" evidence="8">
    <location>
        <begin position="49"/>
        <end position="242"/>
    </location>
</feature>
<dbReference type="InterPro" id="IPR027469">
    <property type="entry name" value="Cation_efflux_TMD_sf"/>
</dbReference>
<dbReference type="InterPro" id="IPR036837">
    <property type="entry name" value="Cation_efflux_CTD_sf"/>
</dbReference>
<gene>
    <name evidence="10" type="ORF">GTOL_12440</name>
</gene>
<feature type="transmembrane region" description="Helical" evidence="7">
    <location>
        <begin position="192"/>
        <end position="211"/>
    </location>
</feature>
<dbReference type="Gene3D" id="1.20.1510.10">
    <property type="entry name" value="Cation efflux protein transmembrane domain"/>
    <property type="match status" value="1"/>
</dbReference>
<dbReference type="NCBIfam" id="TIGR01297">
    <property type="entry name" value="CDF"/>
    <property type="match status" value="1"/>
</dbReference>
<evidence type="ECO:0000313" key="11">
    <source>
        <dbReference type="Proteomes" id="UP000742786"/>
    </source>
</evidence>
<comment type="caution">
    <text evidence="10">The sequence shown here is derived from an EMBL/GenBank/DDBJ whole genome shotgun (WGS) entry which is preliminary data.</text>
</comment>
<keyword evidence="4 7" id="KW-0812">Transmembrane</keyword>
<dbReference type="Pfam" id="PF16916">
    <property type="entry name" value="ZT_dimer"/>
    <property type="match status" value="1"/>
</dbReference>
<keyword evidence="5 7" id="KW-1133">Transmembrane helix</keyword>
<dbReference type="GO" id="GO:0016020">
    <property type="term" value="C:membrane"/>
    <property type="evidence" value="ECO:0007669"/>
    <property type="project" value="UniProtKB-SubCell"/>
</dbReference>
<dbReference type="InterPro" id="IPR050291">
    <property type="entry name" value="CDF_Transporter"/>
</dbReference>
<dbReference type="SUPFAM" id="SSF161111">
    <property type="entry name" value="Cation efflux protein transmembrane domain-like"/>
    <property type="match status" value="1"/>
</dbReference>
<proteinExistence type="inferred from homology"/>
<dbReference type="Pfam" id="PF01545">
    <property type="entry name" value="Cation_efflux"/>
    <property type="match status" value="1"/>
</dbReference>
<keyword evidence="11" id="KW-1185">Reference proteome</keyword>
<evidence type="ECO:0000256" key="1">
    <source>
        <dbReference type="ARBA" id="ARBA00004141"/>
    </source>
</evidence>
<reference evidence="10" key="1">
    <citation type="submission" date="2021-04" db="EMBL/GenBank/DDBJ databases">
        <authorList>
            <person name="Hornung B."/>
        </authorList>
    </citation>
    <scope>NUCLEOTIDE SEQUENCE</scope>
    <source>
        <strain evidence="10">G5G6</strain>
    </source>
</reference>
<name>A0A916J4S2_9PROT</name>
<evidence type="ECO:0000256" key="2">
    <source>
        <dbReference type="ARBA" id="ARBA00008114"/>
    </source>
</evidence>
<dbReference type="FunFam" id="1.20.1510.10:FF:000006">
    <property type="entry name" value="Divalent cation efflux transporter"/>
    <property type="match status" value="1"/>
</dbReference>
<evidence type="ECO:0000256" key="7">
    <source>
        <dbReference type="SAM" id="Phobius"/>
    </source>
</evidence>
<keyword evidence="6 7" id="KW-0472">Membrane</keyword>
<dbReference type="InterPro" id="IPR058533">
    <property type="entry name" value="Cation_efflux_TM"/>
</dbReference>
<dbReference type="EMBL" id="CAJQUM010000001">
    <property type="protein sequence ID" value="CAG4884557.1"/>
    <property type="molecule type" value="Genomic_DNA"/>
</dbReference>
<dbReference type="PANTHER" id="PTHR43840">
    <property type="entry name" value="MITOCHONDRIAL METAL TRANSPORTER 1-RELATED"/>
    <property type="match status" value="1"/>
</dbReference>
<dbReference type="AlphaFoldDB" id="A0A916J4S2"/>
<protein>
    <submittedName>
        <fullName evidence="10">Cobalt-zinc-cadmium resistance protein CzcD</fullName>
    </submittedName>
</protein>
<dbReference type="SUPFAM" id="SSF160240">
    <property type="entry name" value="Cation efflux protein cytoplasmic domain-like"/>
    <property type="match status" value="1"/>
</dbReference>
<evidence type="ECO:0000313" key="10">
    <source>
        <dbReference type="EMBL" id="CAG4884557.1"/>
    </source>
</evidence>
<organism evidence="10 11">
    <name type="scientific">Georgfuchsia toluolica</name>
    <dbReference type="NCBI Taxonomy" id="424218"/>
    <lineage>
        <taxon>Bacteria</taxon>
        <taxon>Pseudomonadati</taxon>
        <taxon>Pseudomonadota</taxon>
        <taxon>Betaproteobacteria</taxon>
        <taxon>Nitrosomonadales</taxon>
        <taxon>Sterolibacteriaceae</taxon>
        <taxon>Georgfuchsia</taxon>
    </lineage>
</organism>
<evidence type="ECO:0000259" key="8">
    <source>
        <dbReference type="Pfam" id="PF01545"/>
    </source>
</evidence>
<feature type="transmembrane region" description="Helical" evidence="7">
    <location>
        <begin position="116"/>
        <end position="137"/>
    </location>
</feature>
<keyword evidence="3" id="KW-0813">Transport</keyword>